<sequence length="152" mass="16155">MGCDGLMSRNKTGRPDAARAASVARDLWTATPPNDSTHGPNDPGIDNLGTGKTIADVTIDNHCLVETGRDTQLPQARPPSKSKAGHAIVNFARTVSPPFYLHTKGLRKKCSPLDVSSMYATKRPSGMRRRSLTAAAADRSTQYPAPASSLPS</sequence>
<evidence type="ECO:0000313" key="2">
    <source>
        <dbReference type="EMBL" id="GBP60367.1"/>
    </source>
</evidence>
<evidence type="ECO:0000256" key="1">
    <source>
        <dbReference type="SAM" id="MobiDB-lite"/>
    </source>
</evidence>
<evidence type="ECO:0000313" key="3">
    <source>
        <dbReference type="Proteomes" id="UP000299102"/>
    </source>
</evidence>
<dbReference type="EMBL" id="BGZK01000786">
    <property type="protein sequence ID" value="GBP60367.1"/>
    <property type="molecule type" value="Genomic_DNA"/>
</dbReference>
<dbReference type="AlphaFoldDB" id="A0A4C1XDM3"/>
<protein>
    <submittedName>
        <fullName evidence="2">Uncharacterized protein</fullName>
    </submittedName>
</protein>
<feature type="region of interest" description="Disordered" evidence="1">
    <location>
        <begin position="119"/>
        <end position="152"/>
    </location>
</feature>
<keyword evidence="3" id="KW-1185">Reference proteome</keyword>
<gene>
    <name evidence="2" type="ORF">EVAR_91403_1</name>
</gene>
<accession>A0A4C1XDM3</accession>
<organism evidence="2 3">
    <name type="scientific">Eumeta variegata</name>
    <name type="common">Bagworm moth</name>
    <name type="synonym">Eumeta japonica</name>
    <dbReference type="NCBI Taxonomy" id="151549"/>
    <lineage>
        <taxon>Eukaryota</taxon>
        <taxon>Metazoa</taxon>
        <taxon>Ecdysozoa</taxon>
        <taxon>Arthropoda</taxon>
        <taxon>Hexapoda</taxon>
        <taxon>Insecta</taxon>
        <taxon>Pterygota</taxon>
        <taxon>Neoptera</taxon>
        <taxon>Endopterygota</taxon>
        <taxon>Lepidoptera</taxon>
        <taxon>Glossata</taxon>
        <taxon>Ditrysia</taxon>
        <taxon>Tineoidea</taxon>
        <taxon>Psychidae</taxon>
        <taxon>Oiketicinae</taxon>
        <taxon>Eumeta</taxon>
    </lineage>
</organism>
<dbReference type="Proteomes" id="UP000299102">
    <property type="component" value="Unassembled WGS sequence"/>
</dbReference>
<reference evidence="2 3" key="1">
    <citation type="journal article" date="2019" name="Commun. Biol.">
        <title>The bagworm genome reveals a unique fibroin gene that provides high tensile strength.</title>
        <authorList>
            <person name="Kono N."/>
            <person name="Nakamura H."/>
            <person name="Ohtoshi R."/>
            <person name="Tomita M."/>
            <person name="Numata K."/>
            <person name="Arakawa K."/>
        </authorList>
    </citation>
    <scope>NUCLEOTIDE SEQUENCE [LARGE SCALE GENOMIC DNA]</scope>
</reference>
<name>A0A4C1XDM3_EUMVA</name>
<comment type="caution">
    <text evidence="2">The sequence shown here is derived from an EMBL/GenBank/DDBJ whole genome shotgun (WGS) entry which is preliminary data.</text>
</comment>
<feature type="region of interest" description="Disordered" evidence="1">
    <location>
        <begin position="1"/>
        <end position="51"/>
    </location>
</feature>
<proteinExistence type="predicted"/>
<feature type="compositionally biased region" description="Polar residues" evidence="1">
    <location>
        <begin position="139"/>
        <end position="152"/>
    </location>
</feature>